<dbReference type="GO" id="GO:0005829">
    <property type="term" value="C:cytosol"/>
    <property type="evidence" value="ECO:0007669"/>
    <property type="project" value="TreeGrafter"/>
</dbReference>
<dbReference type="InterPro" id="IPR035904">
    <property type="entry name" value="Chorismate_synth_AroC_sf"/>
</dbReference>
<keyword evidence="5" id="KW-0057">Aromatic amino acid biosynthesis</keyword>
<accession>A0A2P5BQB1</accession>
<evidence type="ECO:0000256" key="3">
    <source>
        <dbReference type="ARBA" id="ARBA00013036"/>
    </source>
</evidence>
<dbReference type="Gene3D" id="3.60.150.10">
    <property type="entry name" value="Chorismate synthase AroC"/>
    <property type="match status" value="1"/>
</dbReference>
<evidence type="ECO:0000256" key="5">
    <source>
        <dbReference type="ARBA" id="ARBA00023141"/>
    </source>
</evidence>
<comment type="pathway">
    <text evidence="1">Metabolic intermediate biosynthesis; chorismate biosynthesis; chorismate from D-erythrose 4-phosphate and phosphoenolpyruvate: step 7/7.</text>
</comment>
<comment type="similarity">
    <text evidence="2">Belongs to the chorismate synthase family.</text>
</comment>
<keyword evidence="6" id="KW-0456">Lyase</keyword>
<evidence type="ECO:0000313" key="8">
    <source>
        <dbReference type="Proteomes" id="UP000237000"/>
    </source>
</evidence>
<dbReference type="InParanoid" id="A0A2P5BQB1"/>
<dbReference type="STRING" id="63057.A0A2P5BQB1"/>
<dbReference type="PANTHER" id="PTHR21085:SF0">
    <property type="entry name" value="CHORISMATE SYNTHASE"/>
    <property type="match status" value="1"/>
</dbReference>
<dbReference type="Proteomes" id="UP000237000">
    <property type="component" value="Unassembled WGS sequence"/>
</dbReference>
<reference evidence="8" key="1">
    <citation type="submission" date="2016-06" db="EMBL/GenBank/DDBJ databases">
        <title>Parallel loss of symbiosis genes in relatives of nitrogen-fixing non-legume Parasponia.</title>
        <authorList>
            <person name="Van Velzen R."/>
            <person name="Holmer R."/>
            <person name="Bu F."/>
            <person name="Rutten L."/>
            <person name="Van Zeijl A."/>
            <person name="Liu W."/>
            <person name="Santuari L."/>
            <person name="Cao Q."/>
            <person name="Sharma T."/>
            <person name="Shen D."/>
            <person name="Roswanjaya Y."/>
            <person name="Wardhani T."/>
            <person name="Kalhor M.S."/>
            <person name="Jansen J."/>
            <person name="Van den Hoogen J."/>
            <person name="Gungor B."/>
            <person name="Hartog M."/>
            <person name="Hontelez J."/>
            <person name="Verver J."/>
            <person name="Yang W.-C."/>
            <person name="Schijlen E."/>
            <person name="Repin R."/>
            <person name="Schilthuizen M."/>
            <person name="Schranz E."/>
            <person name="Heidstra R."/>
            <person name="Miyata K."/>
            <person name="Fedorova E."/>
            <person name="Kohlen W."/>
            <person name="Bisseling T."/>
            <person name="Smit S."/>
            <person name="Geurts R."/>
        </authorList>
    </citation>
    <scope>NUCLEOTIDE SEQUENCE [LARGE SCALE GENOMIC DNA]</scope>
    <source>
        <strain evidence="8">cv. RG33-2</strain>
    </source>
</reference>
<evidence type="ECO:0000256" key="4">
    <source>
        <dbReference type="ARBA" id="ARBA00022605"/>
    </source>
</evidence>
<sequence length="51" mass="5545">RETIGRVAAGAVAKKILKEFSGTEVLAYVSQVHNIVLPVELVDHDTLTLDQ</sequence>
<dbReference type="EC" id="4.2.3.5" evidence="3"/>
<dbReference type="InterPro" id="IPR000453">
    <property type="entry name" value="Chorismate_synth"/>
</dbReference>
<dbReference type="GO" id="GO:0009073">
    <property type="term" value="P:aromatic amino acid family biosynthetic process"/>
    <property type="evidence" value="ECO:0007669"/>
    <property type="project" value="UniProtKB-KW"/>
</dbReference>
<dbReference type="SUPFAM" id="SSF103263">
    <property type="entry name" value="Chorismate synthase, AroC"/>
    <property type="match status" value="1"/>
</dbReference>
<name>A0A2P5BQB1_TREOI</name>
<comment type="caution">
    <text evidence="7">The sequence shown here is derived from an EMBL/GenBank/DDBJ whole genome shotgun (WGS) entry which is preliminary data.</text>
</comment>
<dbReference type="OrthoDB" id="1740337at2759"/>
<dbReference type="AlphaFoldDB" id="A0A2P5BQB1"/>
<evidence type="ECO:0000256" key="1">
    <source>
        <dbReference type="ARBA" id="ARBA00005044"/>
    </source>
</evidence>
<dbReference type="Pfam" id="PF01264">
    <property type="entry name" value="Chorismate_synt"/>
    <property type="match status" value="1"/>
</dbReference>
<feature type="non-terminal residue" evidence="7">
    <location>
        <position position="51"/>
    </location>
</feature>
<dbReference type="GO" id="GO:0009423">
    <property type="term" value="P:chorismate biosynthetic process"/>
    <property type="evidence" value="ECO:0007669"/>
    <property type="project" value="TreeGrafter"/>
</dbReference>
<dbReference type="EMBL" id="JXTC01000480">
    <property type="protein sequence ID" value="PON50914.1"/>
    <property type="molecule type" value="Genomic_DNA"/>
</dbReference>
<keyword evidence="4" id="KW-0028">Amino-acid biosynthesis</keyword>
<evidence type="ECO:0000256" key="6">
    <source>
        <dbReference type="ARBA" id="ARBA00023239"/>
    </source>
</evidence>
<feature type="non-terminal residue" evidence="7">
    <location>
        <position position="1"/>
    </location>
</feature>
<dbReference type="GO" id="GO:0010181">
    <property type="term" value="F:FMN binding"/>
    <property type="evidence" value="ECO:0007669"/>
    <property type="project" value="TreeGrafter"/>
</dbReference>
<dbReference type="GO" id="GO:0004107">
    <property type="term" value="F:chorismate synthase activity"/>
    <property type="evidence" value="ECO:0007669"/>
    <property type="project" value="UniProtKB-EC"/>
</dbReference>
<gene>
    <name evidence="7" type="ORF">TorRG33x02_312570</name>
</gene>
<evidence type="ECO:0000256" key="2">
    <source>
        <dbReference type="ARBA" id="ARBA00008014"/>
    </source>
</evidence>
<keyword evidence="8" id="KW-1185">Reference proteome</keyword>
<proteinExistence type="inferred from homology"/>
<organism evidence="7 8">
    <name type="scientific">Trema orientale</name>
    <name type="common">Charcoal tree</name>
    <name type="synonym">Celtis orientalis</name>
    <dbReference type="NCBI Taxonomy" id="63057"/>
    <lineage>
        <taxon>Eukaryota</taxon>
        <taxon>Viridiplantae</taxon>
        <taxon>Streptophyta</taxon>
        <taxon>Embryophyta</taxon>
        <taxon>Tracheophyta</taxon>
        <taxon>Spermatophyta</taxon>
        <taxon>Magnoliopsida</taxon>
        <taxon>eudicotyledons</taxon>
        <taxon>Gunneridae</taxon>
        <taxon>Pentapetalae</taxon>
        <taxon>rosids</taxon>
        <taxon>fabids</taxon>
        <taxon>Rosales</taxon>
        <taxon>Cannabaceae</taxon>
        <taxon>Trema</taxon>
    </lineage>
</organism>
<dbReference type="PANTHER" id="PTHR21085">
    <property type="entry name" value="CHORISMATE SYNTHASE"/>
    <property type="match status" value="1"/>
</dbReference>
<protein>
    <recommendedName>
        <fullName evidence="3">chorismate synthase</fullName>
        <ecNumber evidence="3">4.2.3.5</ecNumber>
    </recommendedName>
</protein>
<evidence type="ECO:0000313" key="7">
    <source>
        <dbReference type="EMBL" id="PON50914.1"/>
    </source>
</evidence>
<dbReference type="GO" id="GO:0008652">
    <property type="term" value="P:amino acid biosynthetic process"/>
    <property type="evidence" value="ECO:0007669"/>
    <property type="project" value="UniProtKB-KW"/>
</dbReference>